<dbReference type="EMBL" id="WBOF01000001">
    <property type="protein sequence ID" value="MQS11973.1"/>
    <property type="molecule type" value="Genomic_DNA"/>
</dbReference>
<evidence type="ECO:0000256" key="2">
    <source>
        <dbReference type="ARBA" id="ARBA00023125"/>
    </source>
</evidence>
<feature type="compositionally biased region" description="Low complexity" evidence="5">
    <location>
        <begin position="1"/>
        <end position="17"/>
    </location>
</feature>
<dbReference type="Proteomes" id="UP000450000">
    <property type="component" value="Unassembled WGS sequence"/>
</dbReference>
<dbReference type="SUPFAM" id="SSF46689">
    <property type="entry name" value="Homeodomain-like"/>
    <property type="match status" value="1"/>
</dbReference>
<dbReference type="InterPro" id="IPR001647">
    <property type="entry name" value="HTH_TetR"/>
</dbReference>
<dbReference type="PROSITE" id="PS50977">
    <property type="entry name" value="HTH_TETR_2"/>
    <property type="match status" value="1"/>
</dbReference>
<dbReference type="Pfam" id="PF00440">
    <property type="entry name" value="TetR_N"/>
    <property type="match status" value="1"/>
</dbReference>
<reference evidence="7 8" key="1">
    <citation type="submission" date="2019-09" db="EMBL/GenBank/DDBJ databases">
        <title>Genome Sequences of Streptomyces kaniharaensis ATCC 21070.</title>
        <authorList>
            <person name="Zhu W."/>
            <person name="De Crecy-Lagard V."/>
            <person name="Richards N.G."/>
        </authorList>
    </citation>
    <scope>NUCLEOTIDE SEQUENCE [LARGE SCALE GENOMIC DNA]</scope>
    <source>
        <strain evidence="7 8">SF-557</strain>
    </source>
</reference>
<dbReference type="PANTHER" id="PTHR30055:SF148">
    <property type="entry name" value="TETR-FAMILY TRANSCRIPTIONAL REGULATOR"/>
    <property type="match status" value="1"/>
</dbReference>
<evidence type="ECO:0000313" key="8">
    <source>
        <dbReference type="Proteomes" id="UP000450000"/>
    </source>
</evidence>
<dbReference type="GO" id="GO:0000976">
    <property type="term" value="F:transcription cis-regulatory region binding"/>
    <property type="evidence" value="ECO:0007669"/>
    <property type="project" value="TreeGrafter"/>
</dbReference>
<evidence type="ECO:0000256" key="4">
    <source>
        <dbReference type="PROSITE-ProRule" id="PRU00335"/>
    </source>
</evidence>
<evidence type="ECO:0000256" key="1">
    <source>
        <dbReference type="ARBA" id="ARBA00023015"/>
    </source>
</evidence>
<keyword evidence="1" id="KW-0805">Transcription regulation</keyword>
<organism evidence="7 8">
    <name type="scientific">Streptomyces kaniharaensis</name>
    <dbReference type="NCBI Taxonomy" id="212423"/>
    <lineage>
        <taxon>Bacteria</taxon>
        <taxon>Bacillati</taxon>
        <taxon>Actinomycetota</taxon>
        <taxon>Actinomycetes</taxon>
        <taxon>Kitasatosporales</taxon>
        <taxon>Streptomycetaceae</taxon>
        <taxon>Streptomyces</taxon>
    </lineage>
</organism>
<proteinExistence type="predicted"/>
<protein>
    <submittedName>
        <fullName evidence="7">TetR/AcrR family transcriptional regulator</fullName>
    </submittedName>
</protein>
<dbReference type="InterPro" id="IPR011075">
    <property type="entry name" value="TetR_C"/>
</dbReference>
<accession>A0A6N7KQU2</accession>
<dbReference type="InterPro" id="IPR050109">
    <property type="entry name" value="HTH-type_TetR-like_transc_reg"/>
</dbReference>
<dbReference type="SUPFAM" id="SSF48498">
    <property type="entry name" value="Tetracyclin repressor-like, C-terminal domain"/>
    <property type="match status" value="1"/>
</dbReference>
<dbReference type="OrthoDB" id="9796019at2"/>
<keyword evidence="8" id="KW-1185">Reference proteome</keyword>
<comment type="caution">
    <text evidence="7">The sequence shown here is derived from an EMBL/GenBank/DDBJ whole genome shotgun (WGS) entry which is preliminary data.</text>
</comment>
<dbReference type="Gene3D" id="1.10.357.10">
    <property type="entry name" value="Tetracycline Repressor, domain 2"/>
    <property type="match status" value="1"/>
</dbReference>
<evidence type="ECO:0000256" key="3">
    <source>
        <dbReference type="ARBA" id="ARBA00023163"/>
    </source>
</evidence>
<dbReference type="AlphaFoldDB" id="A0A6N7KQU2"/>
<name>A0A6N7KQU2_9ACTN</name>
<dbReference type="Pfam" id="PF16859">
    <property type="entry name" value="TetR_C_11"/>
    <property type="match status" value="1"/>
</dbReference>
<gene>
    <name evidence="7" type="ORF">F7Q99_06610</name>
</gene>
<dbReference type="InterPro" id="IPR036271">
    <property type="entry name" value="Tet_transcr_reg_TetR-rel_C_sf"/>
</dbReference>
<evidence type="ECO:0000256" key="5">
    <source>
        <dbReference type="SAM" id="MobiDB-lite"/>
    </source>
</evidence>
<evidence type="ECO:0000313" key="7">
    <source>
        <dbReference type="EMBL" id="MQS11973.1"/>
    </source>
</evidence>
<dbReference type="PANTHER" id="PTHR30055">
    <property type="entry name" value="HTH-TYPE TRANSCRIPTIONAL REGULATOR RUTR"/>
    <property type="match status" value="1"/>
</dbReference>
<dbReference type="RefSeq" id="WP_153460467.1">
    <property type="nucleotide sequence ID" value="NZ_WBOF01000001.1"/>
</dbReference>
<evidence type="ECO:0000259" key="6">
    <source>
        <dbReference type="PROSITE" id="PS50977"/>
    </source>
</evidence>
<feature type="region of interest" description="Disordered" evidence="5">
    <location>
        <begin position="1"/>
        <end position="22"/>
    </location>
</feature>
<dbReference type="InterPro" id="IPR009057">
    <property type="entry name" value="Homeodomain-like_sf"/>
</dbReference>
<sequence>MKTDTPAAEAAQPCAAARRGRPRSEAAEQAIFTAVEDLMAGGTALSELTIEGIATAAGVGKATIYRRWPNKEALLVDVVSRLEVPMPEPTGGGARDDLVAVIDYMRRRGLAKRSRWLLKAAFGQLHSLPELSAAYRDRVVRPRREAALELVRRAVDEGVLRSDLDVDLLCDLLMGPILYRSILWDDSDLEDPELARTMVDALLDGLAPRPAAS</sequence>
<feature type="DNA-binding region" description="H-T-H motif" evidence="4">
    <location>
        <begin position="49"/>
        <end position="68"/>
    </location>
</feature>
<keyword evidence="3" id="KW-0804">Transcription</keyword>
<feature type="domain" description="HTH tetR-type" evidence="6">
    <location>
        <begin position="25"/>
        <end position="86"/>
    </location>
</feature>
<dbReference type="GO" id="GO:0003700">
    <property type="term" value="F:DNA-binding transcription factor activity"/>
    <property type="evidence" value="ECO:0007669"/>
    <property type="project" value="TreeGrafter"/>
</dbReference>
<dbReference type="Gene3D" id="1.10.10.60">
    <property type="entry name" value="Homeodomain-like"/>
    <property type="match status" value="1"/>
</dbReference>
<keyword evidence="2 4" id="KW-0238">DNA-binding</keyword>